<keyword evidence="3" id="KW-1185">Reference proteome</keyword>
<dbReference type="Proteomes" id="UP001501757">
    <property type="component" value="Unassembled WGS sequence"/>
</dbReference>
<keyword evidence="1" id="KW-0175">Coiled coil</keyword>
<gene>
    <name evidence="2" type="ORF">GCM10009092_32430</name>
</gene>
<accession>A0ABN0XJA8</accession>
<evidence type="ECO:0008006" key="4">
    <source>
        <dbReference type="Google" id="ProtNLM"/>
    </source>
</evidence>
<feature type="coiled-coil region" evidence="1">
    <location>
        <begin position="60"/>
        <end position="94"/>
    </location>
</feature>
<protein>
    <recommendedName>
        <fullName evidence="4">KfrA N-terminal DNA-binding domain-containing protein</fullName>
    </recommendedName>
</protein>
<evidence type="ECO:0000313" key="2">
    <source>
        <dbReference type="EMBL" id="GAA0365566.1"/>
    </source>
</evidence>
<evidence type="ECO:0000256" key="1">
    <source>
        <dbReference type="SAM" id="Coils"/>
    </source>
</evidence>
<evidence type="ECO:0000313" key="3">
    <source>
        <dbReference type="Proteomes" id="UP001501757"/>
    </source>
</evidence>
<organism evidence="2 3">
    <name type="scientific">Bowmanella denitrificans</name>
    <dbReference type="NCBI Taxonomy" id="366582"/>
    <lineage>
        <taxon>Bacteria</taxon>
        <taxon>Pseudomonadati</taxon>
        <taxon>Pseudomonadota</taxon>
        <taxon>Gammaproteobacteria</taxon>
        <taxon>Alteromonadales</taxon>
        <taxon>Alteromonadaceae</taxon>
        <taxon>Bowmanella</taxon>
    </lineage>
</organism>
<dbReference type="EMBL" id="BAAAEI010000020">
    <property type="protein sequence ID" value="GAA0365566.1"/>
    <property type="molecule type" value="Genomic_DNA"/>
</dbReference>
<sequence length="98" mass="10642">MNNADYILSLCKELSAAGKAPSVALIKSRAQKPLPLADILSVLQKWKQAPEALAAKAKPVAETEQQVPSLSQRVDRLEKQMSELIALVAQIHQQLGKS</sequence>
<comment type="caution">
    <text evidence="2">The sequence shown here is derived from an EMBL/GenBank/DDBJ whole genome shotgun (WGS) entry which is preliminary data.</text>
</comment>
<reference evidence="2 3" key="1">
    <citation type="journal article" date="2019" name="Int. J. Syst. Evol. Microbiol.">
        <title>The Global Catalogue of Microorganisms (GCM) 10K type strain sequencing project: providing services to taxonomists for standard genome sequencing and annotation.</title>
        <authorList>
            <consortium name="The Broad Institute Genomics Platform"/>
            <consortium name="The Broad Institute Genome Sequencing Center for Infectious Disease"/>
            <person name="Wu L."/>
            <person name="Ma J."/>
        </authorList>
    </citation>
    <scope>NUCLEOTIDE SEQUENCE [LARGE SCALE GENOMIC DNA]</scope>
    <source>
        <strain evidence="2 3">JCM 13378</strain>
    </source>
</reference>
<dbReference type="RefSeq" id="WP_343846278.1">
    <property type="nucleotide sequence ID" value="NZ_BAAAEI010000020.1"/>
</dbReference>
<proteinExistence type="predicted"/>
<name>A0ABN0XJA8_9ALTE</name>